<keyword evidence="1" id="KW-0812">Transmembrane</keyword>
<protein>
    <submittedName>
        <fullName evidence="2">Uncharacterized protein</fullName>
    </submittedName>
</protein>
<reference evidence="2 3" key="1">
    <citation type="submission" date="2023-07" db="EMBL/GenBank/DDBJ databases">
        <title>Genomic Encyclopedia of Type Strains, Phase IV (KMG-IV): sequencing the most valuable type-strain genomes for metagenomic binning, comparative biology and taxonomic classification.</title>
        <authorList>
            <person name="Goeker M."/>
        </authorList>
    </citation>
    <scope>NUCLEOTIDE SEQUENCE [LARGE SCALE GENOMIC DNA]</scope>
    <source>
        <strain evidence="2 3">DSM 3770</strain>
    </source>
</reference>
<keyword evidence="1" id="KW-0472">Membrane</keyword>
<keyword evidence="1" id="KW-1133">Transmembrane helix</keyword>
<name>A0ABU0LBP2_XANAG</name>
<comment type="caution">
    <text evidence="2">The sequence shown here is derived from an EMBL/GenBank/DDBJ whole genome shotgun (WGS) entry which is preliminary data.</text>
</comment>
<evidence type="ECO:0000313" key="3">
    <source>
        <dbReference type="Proteomes" id="UP001241747"/>
    </source>
</evidence>
<evidence type="ECO:0000256" key="1">
    <source>
        <dbReference type="SAM" id="Phobius"/>
    </source>
</evidence>
<gene>
    <name evidence="2" type="ORF">QOZ94_001333</name>
</gene>
<feature type="transmembrane region" description="Helical" evidence="1">
    <location>
        <begin position="90"/>
        <end position="107"/>
    </location>
</feature>
<proteinExistence type="predicted"/>
<accession>A0ABU0LBP2</accession>
<dbReference type="Proteomes" id="UP001241747">
    <property type="component" value="Unassembled WGS sequence"/>
</dbReference>
<dbReference type="RefSeq" id="WP_237344966.1">
    <property type="nucleotide sequence ID" value="NZ_JABWGX010000007.1"/>
</dbReference>
<sequence>MNSHIGREAEARQEDGWKVLGYDAAGVVRGGCLFPAGRFARFAVGRCDGSPAGGGDGAGHRFTFSIATGIGLGFMTYVGVKGNAGRWREIGGAVWVVAVASAAMLALE</sequence>
<evidence type="ECO:0000313" key="2">
    <source>
        <dbReference type="EMBL" id="MDQ0504559.1"/>
    </source>
</evidence>
<organism evidence="2 3">
    <name type="scientific">Xanthobacter agilis</name>
    <dbReference type="NCBI Taxonomy" id="47492"/>
    <lineage>
        <taxon>Bacteria</taxon>
        <taxon>Pseudomonadati</taxon>
        <taxon>Pseudomonadota</taxon>
        <taxon>Alphaproteobacteria</taxon>
        <taxon>Hyphomicrobiales</taxon>
        <taxon>Xanthobacteraceae</taxon>
        <taxon>Xanthobacter</taxon>
    </lineage>
</organism>
<feature type="transmembrane region" description="Helical" evidence="1">
    <location>
        <begin position="58"/>
        <end position="78"/>
    </location>
</feature>
<keyword evidence="3" id="KW-1185">Reference proteome</keyword>
<dbReference type="EMBL" id="JAUSVY010000002">
    <property type="protein sequence ID" value="MDQ0504559.1"/>
    <property type="molecule type" value="Genomic_DNA"/>
</dbReference>